<reference evidence="3" key="1">
    <citation type="journal article" date="2019" name="Int. J. Syst. Evol. Microbiol.">
        <title>The Global Catalogue of Microorganisms (GCM) 10K type strain sequencing project: providing services to taxonomists for standard genome sequencing and annotation.</title>
        <authorList>
            <consortium name="The Broad Institute Genomics Platform"/>
            <consortium name="The Broad Institute Genome Sequencing Center for Infectious Disease"/>
            <person name="Wu L."/>
            <person name="Ma J."/>
        </authorList>
    </citation>
    <scope>NUCLEOTIDE SEQUENCE [LARGE SCALE GENOMIC DNA]</scope>
    <source>
        <strain evidence="3">JCM 16908</strain>
    </source>
</reference>
<name>A0ABP7JHH1_9ACTN</name>
<organism evidence="2 3">
    <name type="scientific">Sphaerisporangium flaviroseum</name>
    <dbReference type="NCBI Taxonomy" id="509199"/>
    <lineage>
        <taxon>Bacteria</taxon>
        <taxon>Bacillati</taxon>
        <taxon>Actinomycetota</taxon>
        <taxon>Actinomycetes</taxon>
        <taxon>Streptosporangiales</taxon>
        <taxon>Streptosporangiaceae</taxon>
        <taxon>Sphaerisporangium</taxon>
    </lineage>
</organism>
<proteinExistence type="predicted"/>
<dbReference type="EMBL" id="BAAAZR010000063">
    <property type="protein sequence ID" value="GAA3845195.1"/>
    <property type="molecule type" value="Genomic_DNA"/>
</dbReference>
<keyword evidence="3" id="KW-1185">Reference proteome</keyword>
<feature type="region of interest" description="Disordered" evidence="1">
    <location>
        <begin position="93"/>
        <end position="123"/>
    </location>
</feature>
<comment type="caution">
    <text evidence="2">The sequence shown here is derived from an EMBL/GenBank/DDBJ whole genome shotgun (WGS) entry which is preliminary data.</text>
</comment>
<gene>
    <name evidence="2" type="ORF">GCM10022226_80450</name>
</gene>
<accession>A0ABP7JHH1</accession>
<evidence type="ECO:0000256" key="1">
    <source>
        <dbReference type="SAM" id="MobiDB-lite"/>
    </source>
</evidence>
<protein>
    <recommendedName>
        <fullName evidence="4">Group II intron reverse transcriptase/maturase</fullName>
    </recommendedName>
</protein>
<evidence type="ECO:0000313" key="2">
    <source>
        <dbReference type="EMBL" id="GAA3845195.1"/>
    </source>
</evidence>
<dbReference type="Proteomes" id="UP001500888">
    <property type="component" value="Unassembled WGS sequence"/>
</dbReference>
<evidence type="ECO:0008006" key="4">
    <source>
        <dbReference type="Google" id="ProtNLM"/>
    </source>
</evidence>
<dbReference type="RefSeq" id="WP_344953121.1">
    <property type="nucleotide sequence ID" value="NZ_BAAAZR010000063.1"/>
</dbReference>
<sequence>MNELKAPGKSFEISKRAVQTAGENVKANKGASGVDGMSIEEFEKDLRGNLCKIWNRMSSGTYFRPPVQAVEIPKAPLDEAERGFELGHVQAGQLREGRPQTLTAPASRRRASAVAGCGSIRRR</sequence>
<evidence type="ECO:0000313" key="3">
    <source>
        <dbReference type="Proteomes" id="UP001500888"/>
    </source>
</evidence>